<organism evidence="2 3">
    <name type="scientific">Ralstonia mojiangensis</name>
    <dbReference type="NCBI Taxonomy" id="2953895"/>
    <lineage>
        <taxon>Bacteria</taxon>
        <taxon>Pseudomonadati</taxon>
        <taxon>Pseudomonadota</taxon>
        <taxon>Betaproteobacteria</taxon>
        <taxon>Burkholderiales</taxon>
        <taxon>Burkholderiaceae</taxon>
        <taxon>Ralstonia</taxon>
    </lineage>
</organism>
<proteinExistence type="predicted"/>
<evidence type="ECO:0000313" key="3">
    <source>
        <dbReference type="Proteomes" id="UP001164420"/>
    </source>
</evidence>
<keyword evidence="3" id="KW-1185">Reference proteome</keyword>
<comment type="caution">
    <text evidence="2">The sequence shown here is derived from an EMBL/GenBank/DDBJ whole genome shotgun (WGS) entry which is preliminary data.</text>
</comment>
<evidence type="ECO:0000313" key="2">
    <source>
        <dbReference type="EMBL" id="MCT7310765.1"/>
    </source>
</evidence>
<keyword evidence="1" id="KW-1133">Transmembrane helix</keyword>
<evidence type="ECO:0008006" key="4">
    <source>
        <dbReference type="Google" id="ProtNLM"/>
    </source>
</evidence>
<feature type="transmembrane region" description="Helical" evidence="1">
    <location>
        <begin position="29"/>
        <end position="52"/>
    </location>
</feature>
<dbReference type="Proteomes" id="UP001164420">
    <property type="component" value="Unassembled WGS sequence"/>
</dbReference>
<sequence>MLSATLGFFLAVLGLGLFAIYERYSQAEWLVWVSMGALGGGTAWSVIFTVFGGREVLQMLKRFEIDALTGAEQRIAQRYRLAQRIGAEFDAPQIGFAKAYLQAGCQDVKSRIGMGVGALEKIGLLPLVASTLVALAKMYESSPFATLWCAGAVVLLLFYLGAMRILGATQTIERLVLVLTHAETYAAGRSPRSPLSS</sequence>
<protein>
    <recommendedName>
        <fullName evidence="4">MotA/TolQ/ExbB proton channel domain-containing protein</fullName>
    </recommendedName>
</protein>
<feature type="transmembrane region" description="Helical" evidence="1">
    <location>
        <begin position="145"/>
        <end position="166"/>
    </location>
</feature>
<accession>A0ABT2L5U4</accession>
<evidence type="ECO:0000256" key="1">
    <source>
        <dbReference type="SAM" id="Phobius"/>
    </source>
</evidence>
<feature type="transmembrane region" description="Helical" evidence="1">
    <location>
        <begin position="118"/>
        <end position="139"/>
    </location>
</feature>
<keyword evidence="1" id="KW-0472">Membrane</keyword>
<name>A0ABT2L5U4_9RALS</name>
<gene>
    <name evidence="2" type="ORF">N5J06_07395</name>
</gene>
<dbReference type="EMBL" id="JAOCQI010000001">
    <property type="protein sequence ID" value="MCT7310765.1"/>
    <property type="molecule type" value="Genomic_DNA"/>
</dbReference>
<keyword evidence="1" id="KW-0812">Transmembrane</keyword>
<dbReference type="RefSeq" id="WP_260784762.1">
    <property type="nucleotide sequence ID" value="NZ_JAOCQI010000001.1"/>
</dbReference>
<reference evidence="2 3" key="1">
    <citation type="journal article" date="2023" name="Front. Microbiol.">
        <title>Ralstonia chuxiongensis sp. nov., Ralstonia mojiangensis sp. nov., and Ralstonia soli sp. nov., isolated from tobacco fields, are three novel species in the family Burkholderiaceae.</title>
        <authorList>
            <person name="Lu C.H."/>
            <person name="Zhang Y.Y."/>
            <person name="Jiang N."/>
            <person name="Chen W."/>
            <person name="Shao X."/>
            <person name="Zhao Z.M."/>
            <person name="Lu W.L."/>
            <person name="Hu X."/>
            <person name="Xi Y.X."/>
            <person name="Zou S.Y."/>
            <person name="Wei Q.J."/>
            <person name="Lin Z.L."/>
            <person name="Gong L."/>
            <person name="Gai X.T."/>
            <person name="Zhang L.Q."/>
            <person name="Li J.Y."/>
            <person name="Jin Y."/>
            <person name="Xia Z.Y."/>
        </authorList>
    </citation>
    <scope>NUCLEOTIDE SEQUENCE [LARGE SCALE GENOMIC DNA]</scope>
    <source>
        <strain evidence="2 3">22TCJT01-1</strain>
    </source>
</reference>